<sequence>MSTQTSSRPVGVDELKRAWQALNAGEFRTGPGAGKGPRGRGTAAEDDWTPADGEHTIAVIGSAGSVGASTVALATGLAAAAPVRVIECCSVTASGLAAASTAELGLHPTDWRQGKRDHVLLERASEVLADVDEVPLPTDAEHDAQLTILDIGWEAGQLLATDCWLAEAVRTADQVVLVTTATVPGMRRAGVVMDLLAGHWQPEQITLAVRGPRRKKWPRGLEHAGGPSVRRVLDADRCVEIPEDRDLAVNGLDSRPVPAPLISAASQLLEPQHLSTDTSESA</sequence>
<gene>
    <name evidence="2" type="ORF">GCM10009788_24190</name>
</gene>
<evidence type="ECO:0008006" key="4">
    <source>
        <dbReference type="Google" id="ProtNLM"/>
    </source>
</evidence>
<protein>
    <recommendedName>
        <fullName evidence="4">MinD-like ATPase involved in chromosome partitioning or flagellar assembly</fullName>
    </recommendedName>
</protein>
<dbReference type="RefSeq" id="WP_344112197.1">
    <property type="nucleotide sequence ID" value="NZ_BAAAOR010000019.1"/>
</dbReference>
<evidence type="ECO:0000256" key="1">
    <source>
        <dbReference type="SAM" id="MobiDB-lite"/>
    </source>
</evidence>
<feature type="region of interest" description="Disordered" evidence="1">
    <location>
        <begin position="23"/>
        <end position="49"/>
    </location>
</feature>
<dbReference type="Proteomes" id="UP001500842">
    <property type="component" value="Unassembled WGS sequence"/>
</dbReference>
<evidence type="ECO:0000313" key="3">
    <source>
        <dbReference type="Proteomes" id="UP001500842"/>
    </source>
</evidence>
<name>A0ABN2AHI4_9ACTN</name>
<keyword evidence="3" id="KW-1185">Reference proteome</keyword>
<reference evidence="2 3" key="1">
    <citation type="journal article" date="2019" name="Int. J. Syst. Evol. Microbiol.">
        <title>The Global Catalogue of Microorganisms (GCM) 10K type strain sequencing project: providing services to taxonomists for standard genome sequencing and annotation.</title>
        <authorList>
            <consortium name="The Broad Institute Genomics Platform"/>
            <consortium name="The Broad Institute Genome Sequencing Center for Infectious Disease"/>
            <person name="Wu L."/>
            <person name="Ma J."/>
        </authorList>
    </citation>
    <scope>NUCLEOTIDE SEQUENCE [LARGE SCALE GENOMIC DNA]</scope>
    <source>
        <strain evidence="2 3">JCM 14942</strain>
    </source>
</reference>
<proteinExistence type="predicted"/>
<dbReference type="EMBL" id="BAAAOR010000019">
    <property type="protein sequence ID" value="GAA1519413.1"/>
    <property type="molecule type" value="Genomic_DNA"/>
</dbReference>
<comment type="caution">
    <text evidence="2">The sequence shown here is derived from an EMBL/GenBank/DDBJ whole genome shotgun (WGS) entry which is preliminary data.</text>
</comment>
<organism evidence="2 3">
    <name type="scientific">Nocardioides humi</name>
    <dbReference type="NCBI Taxonomy" id="449461"/>
    <lineage>
        <taxon>Bacteria</taxon>
        <taxon>Bacillati</taxon>
        <taxon>Actinomycetota</taxon>
        <taxon>Actinomycetes</taxon>
        <taxon>Propionibacteriales</taxon>
        <taxon>Nocardioidaceae</taxon>
        <taxon>Nocardioides</taxon>
    </lineage>
</organism>
<evidence type="ECO:0000313" key="2">
    <source>
        <dbReference type="EMBL" id="GAA1519413.1"/>
    </source>
</evidence>
<accession>A0ABN2AHI4</accession>